<sequence length="47" mass="5254">MKISIRRQRGVVTIEYALMLMFGLVPLLLFIFSGVLIMAAQQTLAKA</sequence>
<evidence type="ECO:0000313" key="2">
    <source>
        <dbReference type="EMBL" id="KAF1016802.1"/>
    </source>
</evidence>
<keyword evidence="1" id="KW-0812">Transmembrane</keyword>
<dbReference type="AlphaFoldDB" id="A0A7V8FIU6"/>
<reference evidence="3" key="1">
    <citation type="journal article" date="2020" name="MBio">
        <title>Horizontal gene transfer to a defensive symbiont with a reduced genome amongst a multipartite beetle microbiome.</title>
        <authorList>
            <person name="Waterworth S.C."/>
            <person name="Florez L.V."/>
            <person name="Rees E.R."/>
            <person name="Hertweck C."/>
            <person name="Kaltenpoth M."/>
            <person name="Kwan J.C."/>
        </authorList>
    </citation>
    <scope>NUCLEOTIDE SEQUENCE [LARGE SCALE GENOMIC DNA]</scope>
</reference>
<keyword evidence="1" id="KW-1133">Transmembrane helix</keyword>
<dbReference type="EMBL" id="WNDS01000001">
    <property type="protein sequence ID" value="KAF1016802.1"/>
    <property type="molecule type" value="Genomic_DNA"/>
</dbReference>
<evidence type="ECO:0000256" key="1">
    <source>
        <dbReference type="SAM" id="Phobius"/>
    </source>
</evidence>
<protein>
    <recommendedName>
        <fullName evidence="4">Pilus assembly protein</fullName>
    </recommendedName>
</protein>
<dbReference type="Proteomes" id="UP000487117">
    <property type="component" value="Unassembled WGS sequence"/>
</dbReference>
<keyword evidence="1" id="KW-0472">Membrane</keyword>
<gene>
    <name evidence="2" type="ORF">GAK31_00060</name>
</gene>
<accession>A0A7V8FIU6</accession>
<proteinExistence type="predicted"/>
<comment type="caution">
    <text evidence="2">The sequence shown here is derived from an EMBL/GenBank/DDBJ whole genome shotgun (WGS) entry which is preliminary data.</text>
</comment>
<evidence type="ECO:0000313" key="3">
    <source>
        <dbReference type="Proteomes" id="UP000487117"/>
    </source>
</evidence>
<feature type="transmembrane region" description="Helical" evidence="1">
    <location>
        <begin position="12"/>
        <end position="40"/>
    </location>
</feature>
<name>A0A7V8FIU6_STEMA</name>
<organism evidence="2 3">
    <name type="scientific">Stenotrophomonas maltophilia</name>
    <name type="common">Pseudomonas maltophilia</name>
    <name type="synonym">Xanthomonas maltophilia</name>
    <dbReference type="NCBI Taxonomy" id="40324"/>
    <lineage>
        <taxon>Bacteria</taxon>
        <taxon>Pseudomonadati</taxon>
        <taxon>Pseudomonadota</taxon>
        <taxon>Gammaproteobacteria</taxon>
        <taxon>Lysobacterales</taxon>
        <taxon>Lysobacteraceae</taxon>
        <taxon>Stenotrophomonas</taxon>
        <taxon>Stenotrophomonas maltophilia group</taxon>
    </lineage>
</organism>
<evidence type="ECO:0008006" key="4">
    <source>
        <dbReference type="Google" id="ProtNLM"/>
    </source>
</evidence>